<dbReference type="PROSITE" id="PS50110">
    <property type="entry name" value="RESPONSE_REGULATORY"/>
    <property type="match status" value="1"/>
</dbReference>
<feature type="domain" description="Response regulatory" evidence="4">
    <location>
        <begin position="4"/>
        <end position="120"/>
    </location>
</feature>
<proteinExistence type="predicted"/>
<dbReference type="SUPFAM" id="SSF52172">
    <property type="entry name" value="CheY-like"/>
    <property type="match status" value="1"/>
</dbReference>
<dbReference type="Proteomes" id="UP000630353">
    <property type="component" value="Unassembled WGS sequence"/>
</dbReference>
<evidence type="ECO:0000313" key="5">
    <source>
        <dbReference type="EMBL" id="GHD52692.1"/>
    </source>
</evidence>
<dbReference type="SMART" id="SM00448">
    <property type="entry name" value="REC"/>
    <property type="match status" value="1"/>
</dbReference>
<evidence type="ECO:0000256" key="2">
    <source>
        <dbReference type="ARBA" id="ARBA00023012"/>
    </source>
</evidence>
<sequence length="122" mass="13454">MSARVLIAEDEPNLVESLSFILSREGCEVSAVFDGESVLERLRTERPDVLVLDVMLPRRTGFEVLKLIKTDPGLSAIPVMVLTAKGQERDRRTAEDLGADAFVTKPFSNQDVVDRIKRLAGG</sequence>
<dbReference type="Pfam" id="PF00072">
    <property type="entry name" value="Response_reg"/>
    <property type="match status" value="1"/>
</dbReference>
<dbReference type="PANTHER" id="PTHR44591">
    <property type="entry name" value="STRESS RESPONSE REGULATOR PROTEIN 1"/>
    <property type="match status" value="1"/>
</dbReference>
<evidence type="ECO:0000259" key="4">
    <source>
        <dbReference type="PROSITE" id="PS50110"/>
    </source>
</evidence>
<dbReference type="InterPro" id="IPR011006">
    <property type="entry name" value="CheY-like_superfamily"/>
</dbReference>
<dbReference type="EMBL" id="BMZS01000006">
    <property type="protein sequence ID" value="GHD52692.1"/>
    <property type="molecule type" value="Genomic_DNA"/>
</dbReference>
<keyword evidence="1 3" id="KW-0597">Phosphoprotein</keyword>
<comment type="caution">
    <text evidence="5">The sequence shown here is derived from an EMBL/GenBank/DDBJ whole genome shotgun (WGS) entry which is preliminary data.</text>
</comment>
<evidence type="ECO:0000256" key="3">
    <source>
        <dbReference type="PROSITE-ProRule" id="PRU00169"/>
    </source>
</evidence>
<evidence type="ECO:0000256" key="1">
    <source>
        <dbReference type="ARBA" id="ARBA00022553"/>
    </source>
</evidence>
<organism evidence="5 6">
    <name type="scientific">Thalassobaculum fulvum</name>
    <dbReference type="NCBI Taxonomy" id="1633335"/>
    <lineage>
        <taxon>Bacteria</taxon>
        <taxon>Pseudomonadati</taxon>
        <taxon>Pseudomonadota</taxon>
        <taxon>Alphaproteobacteria</taxon>
        <taxon>Rhodospirillales</taxon>
        <taxon>Thalassobaculaceae</taxon>
        <taxon>Thalassobaculum</taxon>
    </lineage>
</organism>
<gene>
    <name evidence="5" type="ORF">GCM10017083_28460</name>
</gene>
<keyword evidence="6" id="KW-1185">Reference proteome</keyword>
<dbReference type="InterPro" id="IPR050595">
    <property type="entry name" value="Bact_response_regulator"/>
</dbReference>
<dbReference type="GO" id="GO:0000160">
    <property type="term" value="P:phosphorelay signal transduction system"/>
    <property type="evidence" value="ECO:0007669"/>
    <property type="project" value="UniProtKB-KW"/>
</dbReference>
<dbReference type="CDD" id="cd17574">
    <property type="entry name" value="REC_OmpR"/>
    <property type="match status" value="1"/>
</dbReference>
<dbReference type="InterPro" id="IPR001789">
    <property type="entry name" value="Sig_transdc_resp-reg_receiver"/>
</dbReference>
<dbReference type="RefSeq" id="WP_229837129.1">
    <property type="nucleotide sequence ID" value="NZ_BMZS01000006.1"/>
</dbReference>
<accession>A0A918XSL8</accession>
<name>A0A918XSL8_9PROT</name>
<keyword evidence="2" id="KW-0902">Two-component regulatory system</keyword>
<dbReference type="AlphaFoldDB" id="A0A918XSL8"/>
<reference evidence="5" key="2">
    <citation type="submission" date="2020-09" db="EMBL/GenBank/DDBJ databases">
        <authorList>
            <person name="Sun Q."/>
            <person name="Kim S."/>
        </authorList>
    </citation>
    <scope>NUCLEOTIDE SEQUENCE</scope>
    <source>
        <strain evidence="5">KCTC 42651</strain>
    </source>
</reference>
<feature type="modified residue" description="4-aspartylphosphate" evidence="3">
    <location>
        <position position="53"/>
    </location>
</feature>
<protein>
    <submittedName>
        <fullName evidence="5">Response regulator</fullName>
    </submittedName>
</protein>
<dbReference type="PANTHER" id="PTHR44591:SF14">
    <property type="entry name" value="PROTEIN PILG"/>
    <property type="match status" value="1"/>
</dbReference>
<dbReference type="Gene3D" id="3.40.50.2300">
    <property type="match status" value="1"/>
</dbReference>
<evidence type="ECO:0000313" key="6">
    <source>
        <dbReference type="Proteomes" id="UP000630353"/>
    </source>
</evidence>
<reference evidence="5" key="1">
    <citation type="journal article" date="2014" name="Int. J. Syst. Evol. Microbiol.">
        <title>Complete genome sequence of Corynebacterium casei LMG S-19264T (=DSM 44701T), isolated from a smear-ripened cheese.</title>
        <authorList>
            <consortium name="US DOE Joint Genome Institute (JGI-PGF)"/>
            <person name="Walter F."/>
            <person name="Albersmeier A."/>
            <person name="Kalinowski J."/>
            <person name="Ruckert C."/>
        </authorList>
    </citation>
    <scope>NUCLEOTIDE SEQUENCE</scope>
    <source>
        <strain evidence="5">KCTC 42651</strain>
    </source>
</reference>